<evidence type="ECO:0000256" key="8">
    <source>
        <dbReference type="SAM" id="Coils"/>
    </source>
</evidence>
<feature type="domain" description="Tyrosine-protein kinase G-rich" evidence="12">
    <location>
        <begin position="364"/>
        <end position="435"/>
    </location>
</feature>
<keyword evidence="5" id="KW-0067">ATP-binding</keyword>
<dbReference type="AlphaFoldDB" id="A0A178I0Q8"/>
<evidence type="ECO:0000313" key="13">
    <source>
        <dbReference type="EMBL" id="OAM78579.1"/>
    </source>
</evidence>
<reference evidence="13 14" key="1">
    <citation type="submission" date="2016-03" db="EMBL/GenBank/DDBJ databases">
        <title>Genome sequencing of Devosia sp. S37.</title>
        <authorList>
            <person name="Mohd Nor M."/>
        </authorList>
    </citation>
    <scope>NUCLEOTIDE SEQUENCE [LARGE SCALE GENOMIC DNA]</scope>
    <source>
        <strain evidence="13 14">S37</strain>
    </source>
</reference>
<dbReference type="GO" id="GO:0004713">
    <property type="term" value="F:protein tyrosine kinase activity"/>
    <property type="evidence" value="ECO:0007669"/>
    <property type="project" value="TreeGrafter"/>
</dbReference>
<dbReference type="RefSeq" id="WP_067453194.1">
    <property type="nucleotide sequence ID" value="NZ_LVVY01000068.1"/>
</dbReference>
<feature type="domain" description="CobQ/CobB/MinD/ParA nucleotide binding" evidence="10">
    <location>
        <begin position="516"/>
        <end position="704"/>
    </location>
</feature>
<evidence type="ECO:0000313" key="14">
    <source>
        <dbReference type="Proteomes" id="UP000078389"/>
    </source>
</evidence>
<comment type="subcellular location">
    <subcellularLocation>
        <location evidence="1">Cell membrane</location>
        <topology evidence="1">Multi-pass membrane protein</topology>
    </subcellularLocation>
</comment>
<keyword evidence="14" id="KW-1185">Reference proteome</keyword>
<evidence type="ECO:0000256" key="1">
    <source>
        <dbReference type="ARBA" id="ARBA00004651"/>
    </source>
</evidence>
<feature type="transmembrane region" description="Helical" evidence="9">
    <location>
        <begin position="21"/>
        <end position="44"/>
    </location>
</feature>
<dbReference type="InterPro" id="IPR003856">
    <property type="entry name" value="LPS_length_determ_N"/>
</dbReference>
<organism evidence="13 14">
    <name type="scientific">Devosia elaeis</name>
    <dbReference type="NCBI Taxonomy" id="1770058"/>
    <lineage>
        <taxon>Bacteria</taxon>
        <taxon>Pseudomonadati</taxon>
        <taxon>Pseudomonadota</taxon>
        <taxon>Alphaproteobacteria</taxon>
        <taxon>Hyphomicrobiales</taxon>
        <taxon>Devosiaceae</taxon>
        <taxon>Devosia</taxon>
    </lineage>
</organism>
<comment type="caution">
    <text evidence="13">The sequence shown here is derived from an EMBL/GenBank/DDBJ whole genome shotgun (WGS) entry which is preliminary data.</text>
</comment>
<dbReference type="InterPro" id="IPR032807">
    <property type="entry name" value="GNVR"/>
</dbReference>
<dbReference type="PANTHER" id="PTHR32309:SF13">
    <property type="entry name" value="FERRIC ENTEROBACTIN TRANSPORT PROTEIN FEPE"/>
    <property type="match status" value="1"/>
</dbReference>
<dbReference type="GO" id="GO:0005886">
    <property type="term" value="C:plasma membrane"/>
    <property type="evidence" value="ECO:0007669"/>
    <property type="project" value="UniProtKB-SubCell"/>
</dbReference>
<dbReference type="InterPro" id="IPR002586">
    <property type="entry name" value="CobQ/CobB/MinD/ParA_Nub-bd_dom"/>
</dbReference>
<feature type="domain" description="Polysaccharide chain length determinant N-terminal" evidence="11">
    <location>
        <begin position="4"/>
        <end position="95"/>
    </location>
</feature>
<gene>
    <name evidence="13" type="ORF">A3840_05645</name>
</gene>
<accession>A0A178I0Q8</accession>
<evidence type="ECO:0000256" key="9">
    <source>
        <dbReference type="SAM" id="Phobius"/>
    </source>
</evidence>
<dbReference type="Proteomes" id="UP000078389">
    <property type="component" value="Unassembled WGS sequence"/>
</dbReference>
<keyword evidence="6 9" id="KW-1133">Transmembrane helix</keyword>
<name>A0A178I0Q8_9HYPH</name>
<evidence type="ECO:0000259" key="10">
    <source>
        <dbReference type="Pfam" id="PF01656"/>
    </source>
</evidence>
<dbReference type="InterPro" id="IPR005702">
    <property type="entry name" value="Wzc-like_C"/>
</dbReference>
<sequence length="708" mass="76527">MPEEEIDLRGILRLLRRQARLIALTVLIGVLGATIIVFSLTPIYSASTLIMVDPSNKNLLDPSAPLLSSSAENARIDSEVEIMRSDNILLKVISDQTLLTDDEFGVSLGLSDRILSFLRLATPDLPTGEEALNQSLSKLAGAVSVQRRGLTYLISLQVRSRDPAKAAELANATANIYIQDQISSKVESVLASRDILQSRVNDARAAIVASEGSFDSFVSGNMDRIIQDSGRTDLAAMQANIRQLTEARQQSALSLDQAQAELTANNWADLVATLESDALSALEQQRQSLANRLAGTAESPTTIDLRAELQRIEAEMRSTAGEQIGQLQSQVAQAQEEEDAMRQRLRQQVLGSSLPPDVLAQLYELQQNAELARAQYQTVLARVQDLDAQATLQIADSRVVSVALTPRAPSFPNRMLIIGLAALASIGLGIGLAFLYENLIGGFTTEEQLENVLKIPVAATVPLARPSVDGQSLADLVVNAPLSMFAESIRRIRAATEQQTNRTSTRGEATRGMVVMMTSTLPNEGKTTIALALARSYALSGHRTLLIDGDLRKPSVHRHMNFEPQTGLNDFLSQPTSDANLAALASTDPLSGCTVIFGARRSGTPTDHLLANSRFVDLLDAARKTFDVVVVDTPPIGPVIDGLYIAPHADVAVLCVRWAHTGQQEAGKVLNALGKAMRPDARLLAVLNQQAGSERSYLRKYSGYYQEA</sequence>
<dbReference type="Pfam" id="PF13807">
    <property type="entry name" value="GNVR"/>
    <property type="match status" value="1"/>
</dbReference>
<evidence type="ECO:0000259" key="12">
    <source>
        <dbReference type="Pfam" id="PF13807"/>
    </source>
</evidence>
<evidence type="ECO:0000256" key="3">
    <source>
        <dbReference type="ARBA" id="ARBA00022692"/>
    </source>
</evidence>
<dbReference type="InterPro" id="IPR027417">
    <property type="entry name" value="P-loop_NTPase"/>
</dbReference>
<evidence type="ECO:0008006" key="15">
    <source>
        <dbReference type="Google" id="ProtNLM"/>
    </source>
</evidence>
<dbReference type="Pfam" id="PF02706">
    <property type="entry name" value="Wzz"/>
    <property type="match status" value="1"/>
</dbReference>
<dbReference type="CDD" id="cd05387">
    <property type="entry name" value="BY-kinase"/>
    <property type="match status" value="1"/>
</dbReference>
<feature type="coiled-coil region" evidence="8">
    <location>
        <begin position="241"/>
        <end position="344"/>
    </location>
</feature>
<proteinExistence type="predicted"/>
<evidence type="ECO:0000256" key="2">
    <source>
        <dbReference type="ARBA" id="ARBA00022475"/>
    </source>
</evidence>
<dbReference type="STRING" id="1770058.A3840_05645"/>
<dbReference type="SUPFAM" id="SSF52540">
    <property type="entry name" value="P-loop containing nucleoside triphosphate hydrolases"/>
    <property type="match status" value="1"/>
</dbReference>
<keyword evidence="2" id="KW-1003">Cell membrane</keyword>
<keyword evidence="7 9" id="KW-0472">Membrane</keyword>
<dbReference type="InterPro" id="IPR050445">
    <property type="entry name" value="Bact_polysacc_biosynth/exp"/>
</dbReference>
<keyword evidence="3 9" id="KW-0812">Transmembrane</keyword>
<evidence type="ECO:0000259" key="11">
    <source>
        <dbReference type="Pfam" id="PF02706"/>
    </source>
</evidence>
<dbReference type="EMBL" id="LVVY01000068">
    <property type="protein sequence ID" value="OAM78579.1"/>
    <property type="molecule type" value="Genomic_DNA"/>
</dbReference>
<evidence type="ECO:0000256" key="4">
    <source>
        <dbReference type="ARBA" id="ARBA00022741"/>
    </source>
</evidence>
<dbReference type="Gene3D" id="3.40.50.300">
    <property type="entry name" value="P-loop containing nucleotide triphosphate hydrolases"/>
    <property type="match status" value="1"/>
</dbReference>
<keyword evidence="4" id="KW-0547">Nucleotide-binding</keyword>
<keyword evidence="8" id="KW-0175">Coiled coil</keyword>
<evidence type="ECO:0000256" key="7">
    <source>
        <dbReference type="ARBA" id="ARBA00023136"/>
    </source>
</evidence>
<evidence type="ECO:0000256" key="6">
    <source>
        <dbReference type="ARBA" id="ARBA00022989"/>
    </source>
</evidence>
<dbReference type="Pfam" id="PF01656">
    <property type="entry name" value="CbiA"/>
    <property type="match status" value="1"/>
</dbReference>
<protein>
    <recommendedName>
        <fullName evidence="15">AAA domain-containing protein</fullName>
    </recommendedName>
</protein>
<evidence type="ECO:0000256" key="5">
    <source>
        <dbReference type="ARBA" id="ARBA00022840"/>
    </source>
</evidence>
<dbReference type="PANTHER" id="PTHR32309">
    <property type="entry name" value="TYROSINE-PROTEIN KINASE"/>
    <property type="match status" value="1"/>
</dbReference>